<accession>A0A6J4QPS3</accession>
<evidence type="ECO:0000256" key="1">
    <source>
        <dbReference type="SAM" id="MobiDB-lite"/>
    </source>
</evidence>
<reference evidence="2" key="1">
    <citation type="submission" date="2020-02" db="EMBL/GenBank/DDBJ databases">
        <authorList>
            <person name="Meier V. D."/>
        </authorList>
    </citation>
    <scope>NUCLEOTIDE SEQUENCE</scope>
    <source>
        <strain evidence="2">AVDCRST_MAG02</strain>
    </source>
</reference>
<feature type="region of interest" description="Disordered" evidence="1">
    <location>
        <begin position="1"/>
        <end position="58"/>
    </location>
</feature>
<gene>
    <name evidence="2" type="ORF">AVDCRST_MAG02-477</name>
</gene>
<proteinExistence type="predicted"/>
<feature type="compositionally biased region" description="Basic and acidic residues" evidence="1">
    <location>
        <begin position="49"/>
        <end position="58"/>
    </location>
</feature>
<dbReference type="EMBL" id="CADCVH010000015">
    <property type="protein sequence ID" value="CAA9446943.1"/>
    <property type="molecule type" value="Genomic_DNA"/>
</dbReference>
<evidence type="ECO:0000313" key="2">
    <source>
        <dbReference type="EMBL" id="CAA9446943.1"/>
    </source>
</evidence>
<protein>
    <submittedName>
        <fullName evidence="2">Uncharacterized protein</fullName>
    </submittedName>
</protein>
<organism evidence="2">
    <name type="scientific">uncultured Rubrobacteraceae bacterium</name>
    <dbReference type="NCBI Taxonomy" id="349277"/>
    <lineage>
        <taxon>Bacteria</taxon>
        <taxon>Bacillati</taxon>
        <taxon>Actinomycetota</taxon>
        <taxon>Rubrobacteria</taxon>
        <taxon>Rubrobacterales</taxon>
        <taxon>Rubrobacteraceae</taxon>
        <taxon>environmental samples</taxon>
    </lineage>
</organism>
<dbReference type="AlphaFoldDB" id="A0A6J4QPS3"/>
<name>A0A6J4QPS3_9ACTN</name>
<sequence length="58" mass="6089">MESIAAQARGTRSSTTRAGVSRGQGPRDKEGGAGAVGRRPNYPQPEALPHGEAREETK</sequence>